<evidence type="ECO:0000313" key="1">
    <source>
        <dbReference type="EMBL" id="GFH56583.1"/>
    </source>
</evidence>
<evidence type="ECO:0000313" key="2">
    <source>
        <dbReference type="Proteomes" id="UP001054902"/>
    </source>
</evidence>
<proteinExistence type="predicted"/>
<comment type="caution">
    <text evidence="1">The sequence shown here is derived from an EMBL/GenBank/DDBJ whole genome shotgun (WGS) entry which is preliminary data.</text>
</comment>
<keyword evidence="2" id="KW-1185">Reference proteome</keyword>
<gene>
    <name evidence="1" type="ORF">CTEN210_13059</name>
</gene>
<dbReference type="EMBL" id="BLLK01000052">
    <property type="protein sequence ID" value="GFH56583.1"/>
    <property type="molecule type" value="Genomic_DNA"/>
</dbReference>
<dbReference type="InterPro" id="IPR006179">
    <property type="entry name" value="5_nucleotidase/apyrase"/>
</dbReference>
<accession>A0AAD3HB38</accession>
<name>A0AAD3HB38_9STRA</name>
<dbReference type="PANTHER" id="PTHR11575">
    <property type="entry name" value="5'-NUCLEOTIDASE-RELATED"/>
    <property type="match status" value="1"/>
</dbReference>
<dbReference type="Proteomes" id="UP001054902">
    <property type="component" value="Unassembled WGS sequence"/>
</dbReference>
<dbReference type="Gene3D" id="3.60.21.10">
    <property type="match status" value="1"/>
</dbReference>
<sequence>MRNESDASDEIFVTKFRVFQINDVYLLNNLPRLATYIQDHMKILLPSIKDEIKKNLSYTETTKDYDPSTGKTVITTISTVIVVSGDFLAPSLLSSLDGGKGMVDVLHAIGVTHVSLGNHEDDVSTDSLKQHIDANKFEWVNTNLRGLDEALDVVTAECSWIEIGHENCQKCLRYLSG</sequence>
<dbReference type="SUPFAM" id="SSF56300">
    <property type="entry name" value="Metallo-dependent phosphatases"/>
    <property type="match status" value="1"/>
</dbReference>
<dbReference type="GO" id="GO:0008768">
    <property type="term" value="F:UDP-sugar diphosphatase activity"/>
    <property type="evidence" value="ECO:0007669"/>
    <property type="project" value="TreeGrafter"/>
</dbReference>
<reference evidence="1 2" key="1">
    <citation type="journal article" date="2021" name="Sci. Rep.">
        <title>The genome of the diatom Chaetoceros tenuissimus carries an ancient integrated fragment of an extant virus.</title>
        <authorList>
            <person name="Hongo Y."/>
            <person name="Kimura K."/>
            <person name="Takaki Y."/>
            <person name="Yoshida Y."/>
            <person name="Baba S."/>
            <person name="Kobayashi G."/>
            <person name="Nagasaki K."/>
            <person name="Hano T."/>
            <person name="Tomaru Y."/>
        </authorList>
    </citation>
    <scope>NUCLEOTIDE SEQUENCE [LARGE SCALE GENOMIC DNA]</scope>
    <source>
        <strain evidence="1 2">NIES-3715</strain>
    </source>
</reference>
<organism evidence="1 2">
    <name type="scientific">Chaetoceros tenuissimus</name>
    <dbReference type="NCBI Taxonomy" id="426638"/>
    <lineage>
        <taxon>Eukaryota</taxon>
        <taxon>Sar</taxon>
        <taxon>Stramenopiles</taxon>
        <taxon>Ochrophyta</taxon>
        <taxon>Bacillariophyta</taxon>
        <taxon>Coscinodiscophyceae</taxon>
        <taxon>Chaetocerotophycidae</taxon>
        <taxon>Chaetocerotales</taxon>
        <taxon>Chaetocerotaceae</taxon>
        <taxon>Chaetoceros</taxon>
    </lineage>
</organism>
<dbReference type="GO" id="GO:0009166">
    <property type="term" value="P:nucleotide catabolic process"/>
    <property type="evidence" value="ECO:0007669"/>
    <property type="project" value="InterPro"/>
</dbReference>
<protein>
    <recommendedName>
        <fullName evidence="3">5'-nucleotidase</fullName>
    </recommendedName>
</protein>
<evidence type="ECO:0008006" key="3">
    <source>
        <dbReference type="Google" id="ProtNLM"/>
    </source>
</evidence>
<dbReference type="PANTHER" id="PTHR11575:SF24">
    <property type="entry name" value="5'-NUCLEOTIDASE"/>
    <property type="match status" value="1"/>
</dbReference>
<dbReference type="GO" id="GO:0008253">
    <property type="term" value="F:5'-nucleotidase activity"/>
    <property type="evidence" value="ECO:0007669"/>
    <property type="project" value="TreeGrafter"/>
</dbReference>
<dbReference type="InterPro" id="IPR029052">
    <property type="entry name" value="Metallo-depent_PP-like"/>
</dbReference>
<dbReference type="AlphaFoldDB" id="A0AAD3HB38"/>